<name>A0AAC9XMU6_9GAMM</name>
<evidence type="ECO:0000313" key="3">
    <source>
        <dbReference type="Proteomes" id="UP000198233"/>
    </source>
</evidence>
<dbReference type="KEGG" id="smav:CFF01_06030"/>
<sequence>MSVTRSASALFGLLTLGLALPSLASPIPGVAPEEAWQLDGYVSYLGSVIDPDNGDALWDNLIHQRLNLEYRWDAGVRMNLGLRNRLTAGDSARLPGYGELLGWDPGYWDLSLNWLDRDGWVGNSQLDRAYLSWQVNADWQLSAGRFRVNWAMSTLWNPNDIFNAYSIYDVDYAERRGVDALKVNRRLGVASHLELVYSQSGEQNHYYAGRYLGHYSGWDWQIIAGKAAEDIVLGFGFAGDIAGAGFRGEYSHFEPQEELSVQSGPDVVPLGSVTHFSSSVATLELDYSFASEANWRVFGAALYISEPLAIDNALLYLNLPLTARTLSFTPWTFYLETGLDLSPLSRLNGAVSYYDDGSYFYGVTYQYSLADDWQLSVIGQRFDGSPVSLFGQSASTLGYLQLKWSF</sequence>
<protein>
    <recommendedName>
        <fullName evidence="4">Alginate export domain-containing protein</fullName>
    </recommendedName>
</protein>
<gene>
    <name evidence="2" type="ORF">CFF01_06030</name>
</gene>
<reference evidence="2 3" key="1">
    <citation type="submission" date="2017-06" db="EMBL/GenBank/DDBJ databases">
        <title>Complete genome sequence of Shewanella marisflavi EP1 associated with anaerobic 2,4-dinitrotoluene reduction and salt tolerance.</title>
        <authorList>
            <person name="Huang J."/>
        </authorList>
    </citation>
    <scope>NUCLEOTIDE SEQUENCE [LARGE SCALE GENOMIC DNA]</scope>
    <source>
        <strain evidence="2 3">EP1</strain>
    </source>
</reference>
<dbReference type="Proteomes" id="UP000198233">
    <property type="component" value="Chromosome"/>
</dbReference>
<feature type="chain" id="PRO_5041978627" description="Alginate export domain-containing protein" evidence="1">
    <location>
        <begin position="25"/>
        <end position="406"/>
    </location>
</feature>
<accession>A0AAC9XMU6</accession>
<feature type="signal peptide" evidence="1">
    <location>
        <begin position="1"/>
        <end position="24"/>
    </location>
</feature>
<evidence type="ECO:0000313" key="2">
    <source>
        <dbReference type="EMBL" id="ASJ96175.1"/>
    </source>
</evidence>
<evidence type="ECO:0000256" key="1">
    <source>
        <dbReference type="SAM" id="SignalP"/>
    </source>
</evidence>
<dbReference type="RefSeq" id="WP_088904198.1">
    <property type="nucleotide sequence ID" value="NZ_CP022272.1"/>
</dbReference>
<dbReference type="EMBL" id="CP022272">
    <property type="protein sequence ID" value="ASJ96175.1"/>
    <property type="molecule type" value="Genomic_DNA"/>
</dbReference>
<proteinExistence type="predicted"/>
<evidence type="ECO:0008006" key="4">
    <source>
        <dbReference type="Google" id="ProtNLM"/>
    </source>
</evidence>
<organism evidence="2 3">
    <name type="scientific">Shewanella marisflavi</name>
    <dbReference type="NCBI Taxonomy" id="260364"/>
    <lineage>
        <taxon>Bacteria</taxon>
        <taxon>Pseudomonadati</taxon>
        <taxon>Pseudomonadota</taxon>
        <taxon>Gammaproteobacteria</taxon>
        <taxon>Alteromonadales</taxon>
        <taxon>Shewanellaceae</taxon>
        <taxon>Shewanella</taxon>
    </lineage>
</organism>
<keyword evidence="1" id="KW-0732">Signal</keyword>
<dbReference type="AlphaFoldDB" id="A0AAC9XMU6"/>